<gene>
    <name evidence="1" type="ORF">C3F09_01540</name>
</gene>
<comment type="caution">
    <text evidence="1">The sequence shown here is derived from an EMBL/GenBank/DDBJ whole genome shotgun (WGS) entry which is preliminary data.</text>
</comment>
<evidence type="ECO:0008006" key="3">
    <source>
        <dbReference type="Google" id="ProtNLM"/>
    </source>
</evidence>
<evidence type="ECO:0000313" key="2">
    <source>
        <dbReference type="Proteomes" id="UP000250918"/>
    </source>
</evidence>
<evidence type="ECO:0000313" key="1">
    <source>
        <dbReference type="EMBL" id="PWB75970.1"/>
    </source>
</evidence>
<name>A0A855XB93_9BACT</name>
<dbReference type="EMBL" id="PQAP01000006">
    <property type="protein sequence ID" value="PWB75970.1"/>
    <property type="molecule type" value="Genomic_DNA"/>
</dbReference>
<proteinExistence type="predicted"/>
<organism evidence="1 2">
    <name type="scientific">candidate division GN15 bacterium</name>
    <dbReference type="NCBI Taxonomy" id="2072418"/>
    <lineage>
        <taxon>Bacteria</taxon>
        <taxon>candidate division GN15</taxon>
    </lineage>
</organism>
<dbReference type="GO" id="GO:0000272">
    <property type="term" value="P:polysaccharide catabolic process"/>
    <property type="evidence" value="ECO:0007669"/>
    <property type="project" value="InterPro"/>
</dbReference>
<reference evidence="1 2" key="1">
    <citation type="journal article" date="2018" name="ISME J.">
        <title>A methanotrophic archaeon couples anaerobic oxidation of methane to Fe(III) reduction.</title>
        <authorList>
            <person name="Cai C."/>
            <person name="Leu A.O."/>
            <person name="Xie G.J."/>
            <person name="Guo J."/>
            <person name="Feng Y."/>
            <person name="Zhao J.X."/>
            <person name="Tyson G.W."/>
            <person name="Yuan Z."/>
            <person name="Hu S."/>
        </authorList>
    </citation>
    <scope>NUCLEOTIDE SEQUENCE [LARGE SCALE GENOMIC DNA]</scope>
    <source>
        <strain evidence="1">FeB_12</strain>
    </source>
</reference>
<dbReference type="InterPro" id="IPR036439">
    <property type="entry name" value="Dockerin_dom_sf"/>
</dbReference>
<dbReference type="Gene3D" id="1.10.1330.10">
    <property type="entry name" value="Dockerin domain"/>
    <property type="match status" value="1"/>
</dbReference>
<dbReference type="Proteomes" id="UP000250918">
    <property type="component" value="Unassembled WGS sequence"/>
</dbReference>
<accession>A0A855XB93</accession>
<dbReference type="AlphaFoldDB" id="A0A855XB93"/>
<protein>
    <recommendedName>
        <fullName evidence="3">Dockerin domain-containing protein</fullName>
    </recommendedName>
</protein>
<dbReference type="SUPFAM" id="SSF63446">
    <property type="entry name" value="Type I dockerin domain"/>
    <property type="match status" value="1"/>
</dbReference>
<sequence>MGRTVAVNPPTIPAQSAGVHFAYIARVAAAGTNNKWGYSCYDPITGTFPLGLGQIVVQDTAFAGIQGGRDPKIVVDPDGGKAILIGYDWGENIATYPDTFAVHVAFDSARMAGRFGTVSQGSRMPDSINQKGNFFTYWKSNNLWPRSDISIVGLDTIIYLTTQGGAYSLSDSYQTLKVFRKIGKAAPGIDNSWTLVYVDTGAGYDAADIACDQNSSRVGIGWTRYTGADVSLFDVWVATSPTGASGTWTATNLTNTTSSSLYRPWIEADVLMDSDGYLHVVWNTQDTLGLKVSSYCNKVLHWSERDPGNKHIVYDATYPSSSSCGMAGFNVNQAGRYSLAECEGRLYLTFYGANDPNLGLTDDCARNYTYYVHKGNAEIYLSISRDLTGSRWCKPLNLSNSYTPNCDSGNCASDIDASLSKFGTRDADYAGPVDWTNAVTYDPSGSYTGEYFLHLFYLTDRFPSRAYSTSTPTPRPWTLNDLRWIRLACAAPVIEPKLVVSPTSVGGYPNYVKPGQSKSLLLTLKNTGTDDLAFTAITAVEDSTVGVGGGSGWLAHDGGPAGIPMRDSSYLAVTVNSGGVITTGPTTIYGKIHFEYGTPTQTLDIPVQYIVADTIVYTSWFTLSTSCTDLAVGTNGNIGRDFYGEVNMDYYGHGDCTYGRGWRQVYLSDGSPVIIRNPNPSTYRGSWSLRTQAGEPSANAFKPVRGTGCAPSEFVATASYRRVFSGTMLTADSLVRVERTWWAPLHPDSCNFIVQRTQISPANTGNSVSGLQIGELIDFKIPSDSFYFYDVSGVDQTRRLIWAQGFNKLDIYNDCQDNSYRYGGIALLNTFMKDRSCDDALYGGLTASAQKYYYATGGMRADTISMLMHLPGYTTDPVVEEQIGILTFKDNYTLPANDTLTIVTALATVRTAASTAAGLDSLKAAIDKAATFAATTLGICGSCCQGTTGNVNMTGIVDLADLSALVSYLTGGGYVLTCQEEANINKTGIVDLADLSALVSYLTGGGFVLPNCS</sequence>